<dbReference type="Pfam" id="PF23870">
    <property type="entry name" value="DUF7225"/>
    <property type="match status" value="1"/>
</dbReference>
<sequence length="258" mass="30025">MKIYEQIKKVMEGKEKTLTTSSELKKELNEKYGTNPSSIILSDYCYNRYNAGIKFDKHLFEYINRSTYKYLGESFPYTGLIFHKPKGSESEFVIGEWNEGVKQLYNEHSENSNPKAATSSLSFQQINNLFEEYSRILKYEISLLNCKPTEVRHLIGRIGEFYCAIKTKGTLAKEVNQHGFDVISNNRKISVKTTAQKSGFITINKNTFDKFDDLFVLQYVNDNFEVLYYGPKEKILKVKRTYGSNFEVDLNTLKKLMF</sequence>
<evidence type="ECO:0000259" key="2">
    <source>
        <dbReference type="Pfam" id="PF23870"/>
    </source>
</evidence>
<dbReference type="InterPro" id="IPR055649">
    <property type="entry name" value="DUF7225"/>
</dbReference>
<comment type="caution">
    <text evidence="3">The sequence shown here is derived from an EMBL/GenBank/DDBJ whole genome shotgun (WGS) entry which is preliminary data.</text>
</comment>
<dbReference type="Proteomes" id="UP000784880">
    <property type="component" value="Unassembled WGS sequence"/>
</dbReference>
<evidence type="ECO:0000259" key="1">
    <source>
        <dbReference type="Pfam" id="PF22522"/>
    </source>
</evidence>
<protein>
    <submittedName>
        <fullName evidence="3">Uncharacterized protein</fullName>
    </submittedName>
</protein>
<reference evidence="3 4" key="1">
    <citation type="submission" date="2021-06" db="EMBL/GenBank/DDBJ databases">
        <title>Bacillus sp. RD4P76, an endophyte from a halophyte.</title>
        <authorList>
            <person name="Sun J.-Q."/>
        </authorList>
    </citation>
    <scope>NUCLEOTIDE SEQUENCE [LARGE SCALE GENOMIC DNA]</scope>
    <source>
        <strain evidence="3 4">CGMCC 1.15917</strain>
    </source>
</reference>
<dbReference type="RefSeq" id="WP_217065573.1">
    <property type="nucleotide sequence ID" value="NZ_JAHQCS010000077.1"/>
</dbReference>
<dbReference type="Pfam" id="PF22522">
    <property type="entry name" value="DUF6998"/>
    <property type="match status" value="1"/>
</dbReference>
<feature type="domain" description="DUF6998" evidence="1">
    <location>
        <begin position="149"/>
        <end position="256"/>
    </location>
</feature>
<evidence type="ECO:0000313" key="4">
    <source>
        <dbReference type="Proteomes" id="UP000784880"/>
    </source>
</evidence>
<keyword evidence="4" id="KW-1185">Reference proteome</keyword>
<dbReference type="EMBL" id="JAHQCS010000077">
    <property type="protein sequence ID" value="MBU9711606.1"/>
    <property type="molecule type" value="Genomic_DNA"/>
</dbReference>
<proteinExistence type="predicted"/>
<feature type="domain" description="DUF7225" evidence="2">
    <location>
        <begin position="2"/>
        <end position="103"/>
    </location>
</feature>
<gene>
    <name evidence="3" type="ORF">KS419_07650</name>
</gene>
<name>A0ABS6JD80_9BACI</name>
<accession>A0ABS6JD80</accession>
<dbReference type="InterPro" id="IPR054267">
    <property type="entry name" value="DUF6998"/>
</dbReference>
<organism evidence="3 4">
    <name type="scientific">Evansella tamaricis</name>
    <dbReference type="NCBI Taxonomy" id="2069301"/>
    <lineage>
        <taxon>Bacteria</taxon>
        <taxon>Bacillati</taxon>
        <taxon>Bacillota</taxon>
        <taxon>Bacilli</taxon>
        <taxon>Bacillales</taxon>
        <taxon>Bacillaceae</taxon>
        <taxon>Evansella</taxon>
    </lineage>
</organism>
<evidence type="ECO:0000313" key="3">
    <source>
        <dbReference type="EMBL" id="MBU9711606.1"/>
    </source>
</evidence>